<reference evidence="1" key="1">
    <citation type="submission" date="2022-07" db="EMBL/GenBank/DDBJ databases">
        <authorList>
            <person name="Macas J."/>
            <person name="Novak P."/>
            <person name="Neumann P."/>
        </authorList>
    </citation>
    <scope>NUCLEOTIDE SEQUENCE</scope>
</reference>
<sequence>MRKFHILPEANISSNHIDILRDYIDVNVILMQDIPNSRYRMNVIPMVFAMLLDGLLTCLFSRSKLWILRDLTLQALMAMRIVSKNVVKGITAKIFTMEVKN</sequence>
<name>A0A9P0YKU1_CUSEU</name>
<proteinExistence type="predicted"/>
<dbReference type="EMBL" id="CAMAPE010000005">
    <property type="protein sequence ID" value="CAH9066461.1"/>
    <property type="molecule type" value="Genomic_DNA"/>
</dbReference>
<gene>
    <name evidence="1" type="ORF">CEURO_LOCUS2388</name>
</gene>
<evidence type="ECO:0000313" key="1">
    <source>
        <dbReference type="EMBL" id="CAH9066461.1"/>
    </source>
</evidence>
<keyword evidence="2" id="KW-1185">Reference proteome</keyword>
<dbReference type="AlphaFoldDB" id="A0A9P0YKU1"/>
<comment type="caution">
    <text evidence="1">The sequence shown here is derived from an EMBL/GenBank/DDBJ whole genome shotgun (WGS) entry which is preliminary data.</text>
</comment>
<accession>A0A9P0YKU1</accession>
<evidence type="ECO:0000313" key="2">
    <source>
        <dbReference type="Proteomes" id="UP001152484"/>
    </source>
</evidence>
<organism evidence="1 2">
    <name type="scientific">Cuscuta europaea</name>
    <name type="common">European dodder</name>
    <dbReference type="NCBI Taxonomy" id="41803"/>
    <lineage>
        <taxon>Eukaryota</taxon>
        <taxon>Viridiplantae</taxon>
        <taxon>Streptophyta</taxon>
        <taxon>Embryophyta</taxon>
        <taxon>Tracheophyta</taxon>
        <taxon>Spermatophyta</taxon>
        <taxon>Magnoliopsida</taxon>
        <taxon>eudicotyledons</taxon>
        <taxon>Gunneridae</taxon>
        <taxon>Pentapetalae</taxon>
        <taxon>asterids</taxon>
        <taxon>lamiids</taxon>
        <taxon>Solanales</taxon>
        <taxon>Convolvulaceae</taxon>
        <taxon>Cuscuteae</taxon>
        <taxon>Cuscuta</taxon>
        <taxon>Cuscuta subgen. Cuscuta</taxon>
    </lineage>
</organism>
<dbReference type="Proteomes" id="UP001152484">
    <property type="component" value="Unassembled WGS sequence"/>
</dbReference>
<protein>
    <submittedName>
        <fullName evidence="1">Uncharacterized protein</fullName>
    </submittedName>
</protein>